<reference evidence="2 3" key="1">
    <citation type="journal article" date="2012" name="PLoS Pathog.">
        <title>Diverse lifestyles and strategies of plant pathogenesis encoded in the genomes of eighteen Dothideomycetes fungi.</title>
        <authorList>
            <person name="Ohm R.A."/>
            <person name="Feau N."/>
            <person name="Henrissat B."/>
            <person name="Schoch C.L."/>
            <person name="Horwitz B.A."/>
            <person name="Barry K.W."/>
            <person name="Condon B.J."/>
            <person name="Copeland A.C."/>
            <person name="Dhillon B."/>
            <person name="Glaser F."/>
            <person name="Hesse C.N."/>
            <person name="Kosti I."/>
            <person name="LaButti K."/>
            <person name="Lindquist E.A."/>
            <person name="Lucas S."/>
            <person name="Salamov A.A."/>
            <person name="Bradshaw R.E."/>
            <person name="Ciuffetti L."/>
            <person name="Hamelin R.C."/>
            <person name="Kema G.H.J."/>
            <person name="Lawrence C."/>
            <person name="Scott J.A."/>
            <person name="Spatafora J.W."/>
            <person name="Turgeon B.G."/>
            <person name="de Wit P.J.G.M."/>
            <person name="Zhong S."/>
            <person name="Goodwin S.B."/>
            <person name="Grigoriev I.V."/>
        </authorList>
    </citation>
    <scope>NUCLEOTIDE SEQUENCE [LARGE SCALE GENOMIC DNA]</scope>
    <source>
        <strain evidence="2 3">UAMH 10762</strain>
    </source>
</reference>
<feature type="compositionally biased region" description="Pro residues" evidence="1">
    <location>
        <begin position="110"/>
        <end position="119"/>
    </location>
</feature>
<dbReference type="GeneID" id="19107883"/>
<accession>M2MQI5</accession>
<proteinExistence type="predicted"/>
<evidence type="ECO:0000256" key="1">
    <source>
        <dbReference type="SAM" id="MobiDB-lite"/>
    </source>
</evidence>
<dbReference type="EMBL" id="KB445559">
    <property type="protein sequence ID" value="EMC93753.1"/>
    <property type="molecule type" value="Genomic_DNA"/>
</dbReference>
<evidence type="ECO:0000313" key="3">
    <source>
        <dbReference type="Proteomes" id="UP000011761"/>
    </source>
</evidence>
<feature type="region of interest" description="Disordered" evidence="1">
    <location>
        <begin position="51"/>
        <end position="71"/>
    </location>
</feature>
<dbReference type="KEGG" id="bcom:BAUCODRAFT_124514"/>
<organism evidence="2 3">
    <name type="scientific">Baudoinia panamericana (strain UAMH 10762)</name>
    <name type="common">Angels' share fungus</name>
    <name type="synonym">Baudoinia compniacensis (strain UAMH 10762)</name>
    <dbReference type="NCBI Taxonomy" id="717646"/>
    <lineage>
        <taxon>Eukaryota</taxon>
        <taxon>Fungi</taxon>
        <taxon>Dikarya</taxon>
        <taxon>Ascomycota</taxon>
        <taxon>Pezizomycotina</taxon>
        <taxon>Dothideomycetes</taxon>
        <taxon>Dothideomycetidae</taxon>
        <taxon>Mycosphaerellales</taxon>
        <taxon>Teratosphaeriaceae</taxon>
        <taxon>Baudoinia</taxon>
    </lineage>
</organism>
<feature type="compositionally biased region" description="Basic and acidic residues" evidence="1">
    <location>
        <begin position="198"/>
        <end position="209"/>
    </location>
</feature>
<feature type="compositionally biased region" description="Polar residues" evidence="1">
    <location>
        <begin position="165"/>
        <end position="179"/>
    </location>
</feature>
<gene>
    <name evidence="2" type="ORF">BAUCODRAFT_124514</name>
</gene>
<evidence type="ECO:0000313" key="2">
    <source>
        <dbReference type="EMBL" id="EMC93753.1"/>
    </source>
</evidence>
<dbReference type="Proteomes" id="UP000011761">
    <property type="component" value="Unassembled WGS sequence"/>
</dbReference>
<dbReference type="RefSeq" id="XP_007678849.1">
    <property type="nucleotide sequence ID" value="XM_007680659.1"/>
</dbReference>
<dbReference type="HOGENOM" id="CLU_1315188_0_0_1"/>
<feature type="region of interest" description="Disordered" evidence="1">
    <location>
        <begin position="105"/>
        <end position="209"/>
    </location>
</feature>
<name>M2MQI5_BAUPA</name>
<protein>
    <submittedName>
        <fullName evidence="2">Uncharacterized protein</fullName>
    </submittedName>
</protein>
<sequence>MTGCERHHDQVDKDESLAAVPCTGVVANTLSPREKQALKELWAKLHQATVNERPHRLSPTPPPTDVSADGAGYERTCNVRITAPSSPYETRVATHPPILRAQSRSAILQPTPPPTPPTPTDSTDGINDEPWTSLPKRPLPGTMVSRDRAASTGYYTKTAPAPSLSCDNSKSSHSRSFSDQVKKAFRGMFTRPPPDPDAFEHIEKRHWTE</sequence>
<keyword evidence="3" id="KW-1185">Reference proteome</keyword>
<dbReference type="AlphaFoldDB" id="M2MQI5"/>